<comment type="caution">
    <text evidence="2">The sequence shown here is derived from an EMBL/GenBank/DDBJ whole genome shotgun (WGS) entry which is preliminary data.</text>
</comment>
<dbReference type="AlphaFoldDB" id="A0A392RE03"/>
<dbReference type="SUPFAM" id="SSF53036">
    <property type="entry name" value="Eukaryotic RPB5 N-terminal domain"/>
    <property type="match status" value="1"/>
</dbReference>
<dbReference type="InterPro" id="IPR036710">
    <property type="entry name" value="RNA_pol_Rpb5_N_sf"/>
</dbReference>
<dbReference type="GO" id="GO:0000428">
    <property type="term" value="C:DNA-directed RNA polymerase complex"/>
    <property type="evidence" value="ECO:0007669"/>
    <property type="project" value="UniProtKB-KW"/>
</dbReference>
<proteinExistence type="predicted"/>
<dbReference type="PANTHER" id="PTHR10535:SF2">
    <property type="entry name" value="DNA-DIRECTED RNA POLYMERASE V SUBUNIT 5A"/>
    <property type="match status" value="1"/>
</dbReference>
<dbReference type="Proteomes" id="UP000265520">
    <property type="component" value="Unassembled WGS sequence"/>
</dbReference>
<dbReference type="InterPro" id="IPR014381">
    <property type="entry name" value="Arch_Rpo5/euc_Rpb5"/>
</dbReference>
<dbReference type="InterPro" id="IPR005571">
    <property type="entry name" value="RNA_pol_Rpb5_N"/>
</dbReference>
<dbReference type="GO" id="GO:0003677">
    <property type="term" value="F:DNA binding"/>
    <property type="evidence" value="ECO:0007669"/>
    <property type="project" value="InterPro"/>
</dbReference>
<dbReference type="Gene3D" id="3.40.1340.10">
    <property type="entry name" value="RNA polymerase, Rpb5, N-terminal domain"/>
    <property type="match status" value="1"/>
</dbReference>
<dbReference type="GO" id="GO:0042797">
    <property type="term" value="P:tRNA transcription by RNA polymerase III"/>
    <property type="evidence" value="ECO:0007669"/>
    <property type="project" value="TreeGrafter"/>
</dbReference>
<evidence type="ECO:0000313" key="2">
    <source>
        <dbReference type="EMBL" id="MCI34791.1"/>
    </source>
</evidence>
<dbReference type="GO" id="GO:0006362">
    <property type="term" value="P:transcription elongation by RNA polymerase I"/>
    <property type="evidence" value="ECO:0007669"/>
    <property type="project" value="TreeGrafter"/>
</dbReference>
<dbReference type="GO" id="GO:0006366">
    <property type="term" value="P:transcription by RNA polymerase II"/>
    <property type="evidence" value="ECO:0007669"/>
    <property type="project" value="TreeGrafter"/>
</dbReference>
<keyword evidence="2" id="KW-0240">DNA-directed RNA polymerase</keyword>
<feature type="non-terminal residue" evidence="2">
    <location>
        <position position="1"/>
    </location>
</feature>
<keyword evidence="2" id="KW-0804">Transcription</keyword>
<dbReference type="GO" id="GO:0003899">
    <property type="term" value="F:DNA-directed RNA polymerase activity"/>
    <property type="evidence" value="ECO:0007669"/>
    <property type="project" value="InterPro"/>
</dbReference>
<feature type="domain" description="RNA polymerase Rpb5 N-terminal" evidence="1">
    <location>
        <begin position="1"/>
        <end position="68"/>
    </location>
</feature>
<sequence length="77" mass="8631">LKDRGYSIPSDEIQRSLDEFRQIHGQSPDVDRLRFTATHTTDPSKRILVIFTGPGIVKVNVVRNIAGQIVNRDTLTG</sequence>
<name>A0A392RE03_9FABA</name>
<dbReference type="Pfam" id="PF03871">
    <property type="entry name" value="RNA_pol_Rpb5_N"/>
    <property type="match status" value="1"/>
</dbReference>
<evidence type="ECO:0000259" key="1">
    <source>
        <dbReference type="Pfam" id="PF03871"/>
    </source>
</evidence>
<accession>A0A392RE03</accession>
<reference evidence="2 3" key="1">
    <citation type="journal article" date="2018" name="Front. Plant Sci.">
        <title>Red Clover (Trifolium pratense) and Zigzag Clover (T. medium) - A Picture of Genomic Similarities and Differences.</title>
        <authorList>
            <person name="Dluhosova J."/>
            <person name="Istvanek J."/>
            <person name="Nedelnik J."/>
            <person name="Repkova J."/>
        </authorList>
    </citation>
    <scope>NUCLEOTIDE SEQUENCE [LARGE SCALE GENOMIC DNA]</scope>
    <source>
        <strain evidence="3">cv. 10/8</strain>
        <tissue evidence="2">Leaf</tissue>
    </source>
</reference>
<evidence type="ECO:0000313" key="3">
    <source>
        <dbReference type="Proteomes" id="UP000265520"/>
    </source>
</evidence>
<keyword evidence="3" id="KW-1185">Reference proteome</keyword>
<dbReference type="PANTHER" id="PTHR10535">
    <property type="entry name" value="DNA-DIRECTED RNA POLYMERASES I, II, AND III SUBUNIT RPABC1"/>
    <property type="match status" value="1"/>
</dbReference>
<dbReference type="EMBL" id="LXQA010217148">
    <property type="protein sequence ID" value="MCI34791.1"/>
    <property type="molecule type" value="Genomic_DNA"/>
</dbReference>
<protein>
    <submittedName>
        <fullName evidence="2">DNA-directed RNA polymerases I II and III subunit RPABC1</fullName>
    </submittedName>
</protein>
<organism evidence="2 3">
    <name type="scientific">Trifolium medium</name>
    <dbReference type="NCBI Taxonomy" id="97028"/>
    <lineage>
        <taxon>Eukaryota</taxon>
        <taxon>Viridiplantae</taxon>
        <taxon>Streptophyta</taxon>
        <taxon>Embryophyta</taxon>
        <taxon>Tracheophyta</taxon>
        <taxon>Spermatophyta</taxon>
        <taxon>Magnoliopsida</taxon>
        <taxon>eudicotyledons</taxon>
        <taxon>Gunneridae</taxon>
        <taxon>Pentapetalae</taxon>
        <taxon>rosids</taxon>
        <taxon>fabids</taxon>
        <taxon>Fabales</taxon>
        <taxon>Fabaceae</taxon>
        <taxon>Papilionoideae</taxon>
        <taxon>50 kb inversion clade</taxon>
        <taxon>NPAAA clade</taxon>
        <taxon>Hologalegina</taxon>
        <taxon>IRL clade</taxon>
        <taxon>Trifolieae</taxon>
        <taxon>Trifolium</taxon>
    </lineage>
</organism>